<proteinExistence type="predicted"/>
<accession>A0A0C9UYK7</accession>
<reference evidence="1 2" key="1">
    <citation type="submission" date="2014-06" db="EMBL/GenBank/DDBJ databases">
        <title>Evolutionary Origins and Diversification of the Mycorrhizal Mutualists.</title>
        <authorList>
            <consortium name="DOE Joint Genome Institute"/>
            <consortium name="Mycorrhizal Genomics Consortium"/>
            <person name="Kohler A."/>
            <person name="Kuo A."/>
            <person name="Nagy L.G."/>
            <person name="Floudas D."/>
            <person name="Copeland A."/>
            <person name="Barry K.W."/>
            <person name="Cichocki N."/>
            <person name="Veneault-Fourrey C."/>
            <person name="LaButti K."/>
            <person name="Lindquist E.A."/>
            <person name="Lipzen A."/>
            <person name="Lundell T."/>
            <person name="Morin E."/>
            <person name="Murat C."/>
            <person name="Riley R."/>
            <person name="Ohm R."/>
            <person name="Sun H."/>
            <person name="Tunlid A."/>
            <person name="Henrissat B."/>
            <person name="Grigoriev I.V."/>
            <person name="Hibbett D.S."/>
            <person name="Martin F."/>
        </authorList>
    </citation>
    <scope>NUCLEOTIDE SEQUENCE [LARGE SCALE GENOMIC DNA]</scope>
    <source>
        <strain evidence="1 2">SS14</strain>
    </source>
</reference>
<evidence type="ECO:0000313" key="1">
    <source>
        <dbReference type="EMBL" id="KIJ39929.1"/>
    </source>
</evidence>
<dbReference type="EMBL" id="KN837148">
    <property type="protein sequence ID" value="KIJ39929.1"/>
    <property type="molecule type" value="Genomic_DNA"/>
</dbReference>
<name>A0A0C9UYK7_SPHS4</name>
<gene>
    <name evidence="1" type="ORF">M422DRAFT_68730</name>
</gene>
<protein>
    <submittedName>
        <fullName evidence="1">Uncharacterized protein</fullName>
    </submittedName>
</protein>
<organism evidence="1 2">
    <name type="scientific">Sphaerobolus stellatus (strain SS14)</name>
    <dbReference type="NCBI Taxonomy" id="990650"/>
    <lineage>
        <taxon>Eukaryota</taxon>
        <taxon>Fungi</taxon>
        <taxon>Dikarya</taxon>
        <taxon>Basidiomycota</taxon>
        <taxon>Agaricomycotina</taxon>
        <taxon>Agaricomycetes</taxon>
        <taxon>Phallomycetidae</taxon>
        <taxon>Geastrales</taxon>
        <taxon>Sphaerobolaceae</taxon>
        <taxon>Sphaerobolus</taxon>
    </lineage>
</organism>
<evidence type="ECO:0000313" key="2">
    <source>
        <dbReference type="Proteomes" id="UP000054279"/>
    </source>
</evidence>
<keyword evidence="2" id="KW-1185">Reference proteome</keyword>
<sequence>MKIFQVQREPKARMAQAMPVPNEILHDILTYRIIEDIHLICIPNNPYAPDWKGFLKVLQVSQRFRSVSTYILSICLRIGTDAKGNFPIQGLLRSLKHLWLISPIHLPTLTFLDIEHLSIDLEGSLSGILYVYRTASITIALWSQMSACGWTNTLDKWESFRTIKYLRNIILRAARLCDEIRPRQLTELASELIITHCVVPYLTCSYWHISHTMDHYLGMDDPFTDPHSLKTLTTILEVHDRPEMQMAKRIPEWIIKTHTATGRLLTREALQDSGMLATMLTIFYLDENNEHGFQGKAEVILSKWAPILDFDPLGHTTPPSNASSFRQPQYDNDIARTAIGIRTSGAVWLPVVTGIKALWRAMHLPSRTLGKRNEK</sequence>
<dbReference type="HOGENOM" id="CLU_738042_0_0_1"/>
<dbReference type="AlphaFoldDB" id="A0A0C9UYK7"/>
<dbReference type="Proteomes" id="UP000054279">
    <property type="component" value="Unassembled WGS sequence"/>
</dbReference>
<dbReference type="OrthoDB" id="10456752at2759"/>